<evidence type="ECO:0000256" key="1">
    <source>
        <dbReference type="SAM" id="MobiDB-lite"/>
    </source>
</evidence>
<evidence type="ECO:0000313" key="2">
    <source>
        <dbReference type="EMBL" id="MBB6004864.1"/>
    </source>
</evidence>
<evidence type="ECO:0000313" key="3">
    <source>
        <dbReference type="Proteomes" id="UP000524404"/>
    </source>
</evidence>
<dbReference type="RefSeq" id="WP_184136170.1">
    <property type="nucleotide sequence ID" value="NZ_JACHKT010000030.1"/>
</dbReference>
<proteinExistence type="predicted"/>
<feature type="region of interest" description="Disordered" evidence="1">
    <location>
        <begin position="28"/>
        <end position="49"/>
    </location>
</feature>
<protein>
    <submittedName>
        <fullName evidence="2">Uncharacterized protein</fullName>
    </submittedName>
</protein>
<dbReference type="EMBL" id="JACHKT010000030">
    <property type="protein sequence ID" value="MBB6004864.1"/>
    <property type="molecule type" value="Genomic_DNA"/>
</dbReference>
<keyword evidence="3" id="KW-1185">Reference proteome</keyword>
<name>A0A841ERF4_9BACT</name>
<reference evidence="2 3" key="1">
    <citation type="submission" date="2020-08" db="EMBL/GenBank/DDBJ databases">
        <title>Functional genomics of gut bacteria from endangered species of beetles.</title>
        <authorList>
            <person name="Carlos-Shanley C."/>
        </authorList>
    </citation>
    <scope>NUCLEOTIDE SEQUENCE [LARGE SCALE GENOMIC DNA]</scope>
    <source>
        <strain evidence="2 3">S00070</strain>
    </source>
</reference>
<comment type="caution">
    <text evidence="2">The sequence shown here is derived from an EMBL/GenBank/DDBJ whole genome shotgun (WGS) entry which is preliminary data.</text>
</comment>
<dbReference type="AlphaFoldDB" id="A0A841ERF4"/>
<organism evidence="2 3">
    <name type="scientific">Arcicella rosea</name>
    <dbReference type="NCBI Taxonomy" id="502909"/>
    <lineage>
        <taxon>Bacteria</taxon>
        <taxon>Pseudomonadati</taxon>
        <taxon>Bacteroidota</taxon>
        <taxon>Cytophagia</taxon>
        <taxon>Cytophagales</taxon>
        <taxon>Flectobacillaceae</taxon>
        <taxon>Arcicella</taxon>
    </lineage>
</organism>
<sequence>MRQSLAIFQRNDWRDFQTRRNVNRKNVNNKKAPEVAHPEHDRVSFDWIN</sequence>
<feature type="compositionally biased region" description="Basic and acidic residues" evidence="1">
    <location>
        <begin position="31"/>
        <end position="49"/>
    </location>
</feature>
<gene>
    <name evidence="2" type="ORF">HNP25_003534</name>
</gene>
<dbReference type="Proteomes" id="UP000524404">
    <property type="component" value="Unassembled WGS sequence"/>
</dbReference>
<accession>A0A841ERF4</accession>